<dbReference type="EMBL" id="JABXXR010000001">
    <property type="protein sequence ID" value="NVN38977.1"/>
    <property type="molecule type" value="Genomic_DNA"/>
</dbReference>
<dbReference type="InterPro" id="IPR038765">
    <property type="entry name" value="Papain-like_cys_pep_sf"/>
</dbReference>
<accession>A0A850P2T3</accession>
<proteinExistence type="predicted"/>
<name>A0A850P2T3_9PROT</name>
<sequence length="175" mass="19506">MTAIVRLYRPSDFAGRLICWRLESDYSHATIELDGLIYSATFPHIVAVAENDPSFGMPPRQGLALEVRLSDDEAARALAYCRSMVGSDYDVLAMLGWAFRIERMQRPGHVYCFEYVADALAAAGVFQQSKRLITGEQLLNDLYRAGRIAEPPAGTARIAWAQRRPVTVRAPKVTT</sequence>
<organism evidence="1 2">
    <name type="scientific">Ameyamaea chiangmaiensis</name>
    <dbReference type="NCBI Taxonomy" id="442969"/>
    <lineage>
        <taxon>Bacteria</taxon>
        <taxon>Pseudomonadati</taxon>
        <taxon>Pseudomonadota</taxon>
        <taxon>Alphaproteobacteria</taxon>
        <taxon>Acetobacterales</taxon>
        <taxon>Acetobacteraceae</taxon>
        <taxon>Ameyamaea</taxon>
    </lineage>
</organism>
<dbReference type="AlphaFoldDB" id="A0A850P2T3"/>
<evidence type="ECO:0000313" key="1">
    <source>
        <dbReference type="EMBL" id="NVN38977.1"/>
    </source>
</evidence>
<reference evidence="1 2" key="1">
    <citation type="submission" date="2020-06" db="EMBL/GenBank/DDBJ databases">
        <title>Description of novel acetic acid bacteria.</title>
        <authorList>
            <person name="Sombolestani A."/>
        </authorList>
    </citation>
    <scope>NUCLEOTIDE SEQUENCE [LARGE SCALE GENOMIC DNA]</scope>
    <source>
        <strain evidence="1 2">LMG 27010</strain>
    </source>
</reference>
<dbReference type="SUPFAM" id="SSF54001">
    <property type="entry name" value="Cysteine proteinases"/>
    <property type="match status" value="1"/>
</dbReference>
<gene>
    <name evidence="1" type="ORF">HUK82_00155</name>
</gene>
<keyword evidence="2" id="KW-1185">Reference proteome</keyword>
<evidence type="ECO:0000313" key="2">
    <source>
        <dbReference type="Proteomes" id="UP000585665"/>
    </source>
</evidence>
<dbReference type="Proteomes" id="UP000585665">
    <property type="component" value="Unassembled WGS sequence"/>
</dbReference>
<dbReference type="RefSeq" id="WP_176612001.1">
    <property type="nucleotide sequence ID" value="NZ_JABXXR010000001.1"/>
</dbReference>
<dbReference type="Gene3D" id="3.90.1720.10">
    <property type="entry name" value="endopeptidase domain like (from Nostoc punctiforme)"/>
    <property type="match status" value="1"/>
</dbReference>
<protein>
    <submittedName>
        <fullName evidence="1">Uncharacterized protein</fullName>
    </submittedName>
</protein>
<comment type="caution">
    <text evidence="1">The sequence shown here is derived from an EMBL/GenBank/DDBJ whole genome shotgun (WGS) entry which is preliminary data.</text>
</comment>